<dbReference type="InterPro" id="IPR001128">
    <property type="entry name" value="Cyt_P450"/>
</dbReference>
<keyword evidence="4" id="KW-0812">Transmembrane</keyword>
<dbReference type="AlphaFoldDB" id="A0AAW0J5P6"/>
<dbReference type="SUPFAM" id="SSF48264">
    <property type="entry name" value="Cytochrome P450"/>
    <property type="match status" value="3"/>
</dbReference>
<evidence type="ECO:0000256" key="2">
    <source>
        <dbReference type="ARBA" id="ARBA00010617"/>
    </source>
</evidence>
<keyword evidence="13" id="KW-1185">Reference proteome</keyword>
<dbReference type="GO" id="GO:0004497">
    <property type="term" value="F:monooxygenase activity"/>
    <property type="evidence" value="ECO:0007669"/>
    <property type="project" value="UniProtKB-KW"/>
</dbReference>
<dbReference type="PROSITE" id="PS00086">
    <property type="entry name" value="CYTOCHROME_P450"/>
    <property type="match status" value="2"/>
</dbReference>
<protein>
    <submittedName>
        <fullName evidence="12">Cytochrome p450 cyp749a22</fullName>
    </submittedName>
</protein>
<evidence type="ECO:0000256" key="10">
    <source>
        <dbReference type="ARBA" id="ARBA00023136"/>
    </source>
</evidence>
<evidence type="ECO:0000256" key="7">
    <source>
        <dbReference type="ARBA" id="ARBA00023002"/>
    </source>
</evidence>
<dbReference type="InterPro" id="IPR002401">
    <property type="entry name" value="Cyt_P450_E_grp-I"/>
</dbReference>
<dbReference type="InterPro" id="IPR050665">
    <property type="entry name" value="Cytochrome_P450_Monooxygen"/>
</dbReference>
<comment type="similarity">
    <text evidence="2">Belongs to the cytochrome P450 family.</text>
</comment>
<keyword evidence="5 11" id="KW-0479">Metal-binding</keyword>
<gene>
    <name evidence="12" type="primary">C7A22_14</name>
    <name evidence="12" type="ORF">CFP56_036981</name>
</gene>
<keyword evidence="10" id="KW-0472">Membrane</keyword>
<dbReference type="InterPro" id="IPR017972">
    <property type="entry name" value="Cyt_P450_CS"/>
</dbReference>
<evidence type="ECO:0000256" key="5">
    <source>
        <dbReference type="ARBA" id="ARBA00022723"/>
    </source>
</evidence>
<dbReference type="InterPro" id="IPR036396">
    <property type="entry name" value="Cyt_P450_sf"/>
</dbReference>
<evidence type="ECO:0000313" key="12">
    <source>
        <dbReference type="EMBL" id="KAK7822124.1"/>
    </source>
</evidence>
<dbReference type="GO" id="GO:0016705">
    <property type="term" value="F:oxidoreductase activity, acting on paired donors, with incorporation or reduction of molecular oxygen"/>
    <property type="evidence" value="ECO:0007669"/>
    <property type="project" value="InterPro"/>
</dbReference>
<proteinExistence type="inferred from homology"/>
<dbReference type="PANTHER" id="PTHR24282">
    <property type="entry name" value="CYTOCHROME P450 FAMILY MEMBER"/>
    <property type="match status" value="1"/>
</dbReference>
<comment type="caution">
    <text evidence="12">The sequence shown here is derived from an EMBL/GenBank/DDBJ whole genome shotgun (WGS) entry which is preliminary data.</text>
</comment>
<keyword evidence="7" id="KW-0560">Oxidoreductase</keyword>
<organism evidence="12 13">
    <name type="scientific">Quercus suber</name>
    <name type="common">Cork oak</name>
    <dbReference type="NCBI Taxonomy" id="58331"/>
    <lineage>
        <taxon>Eukaryota</taxon>
        <taxon>Viridiplantae</taxon>
        <taxon>Streptophyta</taxon>
        <taxon>Embryophyta</taxon>
        <taxon>Tracheophyta</taxon>
        <taxon>Spermatophyta</taxon>
        <taxon>Magnoliopsida</taxon>
        <taxon>eudicotyledons</taxon>
        <taxon>Gunneridae</taxon>
        <taxon>Pentapetalae</taxon>
        <taxon>rosids</taxon>
        <taxon>fabids</taxon>
        <taxon>Fagales</taxon>
        <taxon>Fagaceae</taxon>
        <taxon>Quercus</taxon>
    </lineage>
</organism>
<evidence type="ECO:0000256" key="9">
    <source>
        <dbReference type="ARBA" id="ARBA00023033"/>
    </source>
</evidence>
<dbReference type="GO" id="GO:0016020">
    <property type="term" value="C:membrane"/>
    <property type="evidence" value="ECO:0007669"/>
    <property type="project" value="UniProtKB-SubCell"/>
</dbReference>
<keyword evidence="9" id="KW-0503">Monooxygenase</keyword>
<evidence type="ECO:0000256" key="8">
    <source>
        <dbReference type="ARBA" id="ARBA00023004"/>
    </source>
</evidence>
<keyword evidence="3 11" id="KW-0349">Heme</keyword>
<name>A0AAW0J5P6_QUESU</name>
<evidence type="ECO:0000256" key="4">
    <source>
        <dbReference type="ARBA" id="ARBA00022692"/>
    </source>
</evidence>
<comment type="subcellular location">
    <subcellularLocation>
        <location evidence="1">Membrane</location>
        <topology evidence="1">Single-pass membrane protein</topology>
    </subcellularLocation>
</comment>
<dbReference type="PANTHER" id="PTHR24282:SF20">
    <property type="entry name" value="CYTOCHROME P450 CYP749A22-LIKE"/>
    <property type="match status" value="1"/>
</dbReference>
<evidence type="ECO:0000256" key="1">
    <source>
        <dbReference type="ARBA" id="ARBA00004167"/>
    </source>
</evidence>
<keyword evidence="6" id="KW-1133">Transmembrane helix</keyword>
<evidence type="ECO:0000256" key="11">
    <source>
        <dbReference type="PIRSR" id="PIRSR602401-1"/>
    </source>
</evidence>
<comment type="cofactor">
    <cofactor evidence="11">
        <name>heme</name>
        <dbReference type="ChEBI" id="CHEBI:30413"/>
    </cofactor>
</comment>
<dbReference type="GO" id="GO:0020037">
    <property type="term" value="F:heme binding"/>
    <property type="evidence" value="ECO:0007669"/>
    <property type="project" value="InterPro"/>
</dbReference>
<reference evidence="12 13" key="1">
    <citation type="journal article" date="2018" name="Sci. Data">
        <title>The draft genome sequence of cork oak.</title>
        <authorList>
            <person name="Ramos A.M."/>
            <person name="Usie A."/>
            <person name="Barbosa P."/>
            <person name="Barros P.M."/>
            <person name="Capote T."/>
            <person name="Chaves I."/>
            <person name="Simoes F."/>
            <person name="Abreu I."/>
            <person name="Carrasquinho I."/>
            <person name="Faro C."/>
            <person name="Guimaraes J.B."/>
            <person name="Mendonca D."/>
            <person name="Nobrega F."/>
            <person name="Rodrigues L."/>
            <person name="Saibo N.J.M."/>
            <person name="Varela M.C."/>
            <person name="Egas C."/>
            <person name="Matos J."/>
            <person name="Miguel C.M."/>
            <person name="Oliveira M.M."/>
            <person name="Ricardo C.P."/>
            <person name="Goncalves S."/>
        </authorList>
    </citation>
    <scope>NUCLEOTIDE SEQUENCE [LARGE SCALE GENOMIC DNA]</scope>
    <source>
        <strain evidence="13">cv. HL8</strain>
    </source>
</reference>
<dbReference type="PRINTS" id="PR00463">
    <property type="entry name" value="EP450I"/>
</dbReference>
<evidence type="ECO:0000256" key="6">
    <source>
        <dbReference type="ARBA" id="ARBA00022989"/>
    </source>
</evidence>
<keyword evidence="8 11" id="KW-0408">Iron</keyword>
<dbReference type="EMBL" id="PKMF04000676">
    <property type="protein sequence ID" value="KAK7822124.1"/>
    <property type="molecule type" value="Genomic_DNA"/>
</dbReference>
<dbReference type="PRINTS" id="PR00385">
    <property type="entry name" value="P450"/>
</dbReference>
<dbReference type="Proteomes" id="UP000237347">
    <property type="component" value="Unassembled WGS sequence"/>
</dbReference>
<dbReference type="Gene3D" id="1.10.630.10">
    <property type="entry name" value="Cytochrome P450"/>
    <property type="match status" value="3"/>
</dbReference>
<dbReference type="FunFam" id="1.10.630.10:FF:000029">
    <property type="entry name" value="Cytochrome P450 734A1"/>
    <property type="match status" value="1"/>
</dbReference>
<dbReference type="Pfam" id="PF00067">
    <property type="entry name" value="p450"/>
    <property type="match status" value="3"/>
</dbReference>
<accession>A0AAW0J5P6</accession>
<evidence type="ECO:0000256" key="3">
    <source>
        <dbReference type="ARBA" id="ARBA00022617"/>
    </source>
</evidence>
<dbReference type="GO" id="GO:0005506">
    <property type="term" value="F:iron ion binding"/>
    <property type="evidence" value="ECO:0007669"/>
    <property type="project" value="InterPro"/>
</dbReference>
<sequence length="871" mass="98549">MAAIGILAICLSCSLCLYFVLALIRQLNKLWWTPIRIQHQMHSQGISGPPYKFFYGNNKDVSNMKKEAMVKPMDLSHDILYKAQPHIHAWIKKYGKNFLLWNGSHPELIVTEPELIKEILNNRDNTYVKEKPGGYIEKLLGDGLVFSTGEKWTKMRKLANNAFHAESLKNLVPAMITSAEVMLDRWKIYEGKEMEVFEEFTLLTSEVISRTAFGSSYLEGRNIFEMLTKLTMITARNTYQLRIPVISKFYKTKDDIEADELEKGIYNRVLEIIKNTEFGSGTGGHFLQLLLTAHHDANVSQRISIKDLVDECKTFYFAGQETTNNLLTWSVFLLSIHTDWQEKARQEVLSLFGRQNPTPDGITKLNTMSMIINEALRLYPPAISILRKVERKATLGKLTLPANLLVNVSNFAVHHDPDIWGEDVNLFKPERFSDGVAKATNNNVAAFIPFGMGPRICVGSNFTPTEAKVVLSMILQRYAFTLSPTYVHLPFQLFTLRPLNGVQLTLPANLLLYITTLAPHHDPKIWGEDVHLFKPERFLEGIAKATNNNIATFFPFGIGPGTCVGLNFVTTEVKIALSMILQCYAFPFPQPMSTHNFSFLPFAHNMEFNKFYKTKDDIEADELEKGIYNRVLEIIKNTEFGSGTGGHFLQLLLTAHHDANVSQRISIKDLVDECKTFYFAGQETTNNLLTWSVFLLSIHTDWQEKARQEVLSLFGRQNPTPDGITKLNTMSMIINEALRLYPPAISILRKVERKATLGKLTLPANLLVNVSNFAVHHDPDIWGEDVNLFKPERFSDGVAKATNNNVAAFIPFGMGPRICVGSNFTPTEAKVVLSMILQRYAFTLSPTYVHLPFQLFTLRPLNGVQSMMSDG</sequence>
<evidence type="ECO:0000313" key="13">
    <source>
        <dbReference type="Proteomes" id="UP000237347"/>
    </source>
</evidence>
<feature type="binding site" description="axial binding residue" evidence="11">
    <location>
        <position position="457"/>
    </location>
    <ligand>
        <name>heme</name>
        <dbReference type="ChEBI" id="CHEBI:30413"/>
    </ligand>
    <ligandPart>
        <name>Fe</name>
        <dbReference type="ChEBI" id="CHEBI:18248"/>
    </ligandPart>
</feature>